<proteinExistence type="predicted"/>
<evidence type="ECO:0000313" key="1">
    <source>
        <dbReference type="EMBL" id="CRX39585.1"/>
    </source>
</evidence>
<keyword evidence="2" id="KW-1185">Reference proteome</keyword>
<dbReference type="AlphaFoldDB" id="A0A0H5E8C2"/>
<evidence type="ECO:0008006" key="3">
    <source>
        <dbReference type="Google" id="ProtNLM"/>
    </source>
</evidence>
<gene>
    <name evidence="1" type="ORF">ELAC_p0008</name>
</gene>
<dbReference type="RefSeq" id="WP_098039449.1">
    <property type="nucleotide sequence ID" value="NZ_LN867111.1"/>
</dbReference>
<dbReference type="Proteomes" id="UP000220251">
    <property type="component" value="Plasmid 1"/>
</dbReference>
<sequence>MRNPSKKQLRESAIKKMELFERAMRGEASTHELVKMSLDRGMISQEQYEDFLRIEREYGD</sequence>
<reference evidence="2" key="1">
    <citation type="submission" date="2015-06" db="EMBL/GenBank/DDBJ databases">
        <authorList>
            <person name="Bertelli C."/>
        </authorList>
    </citation>
    <scope>NUCLEOTIDE SEQUENCE [LARGE SCALE GENOMIC DNA]</scope>
    <source>
        <strain evidence="2">CRIB-30</strain>
        <plasmid evidence="2">1</plasmid>
    </source>
</reference>
<geneLocation type="plasmid" evidence="1 2">
    <name>1</name>
</geneLocation>
<dbReference type="EMBL" id="LN867111">
    <property type="protein sequence ID" value="CRX39585.1"/>
    <property type="molecule type" value="Genomic_DNA"/>
</dbReference>
<accession>A0A0H5E8C2</accession>
<protein>
    <recommendedName>
        <fullName evidence="3">Antitoxin VbhA domain-containing protein</fullName>
    </recommendedName>
</protein>
<evidence type="ECO:0000313" key="2">
    <source>
        <dbReference type="Proteomes" id="UP000220251"/>
    </source>
</evidence>
<organism evidence="1 2">
    <name type="scientific">Estrella lausannensis</name>
    <dbReference type="NCBI Taxonomy" id="483423"/>
    <lineage>
        <taxon>Bacteria</taxon>
        <taxon>Pseudomonadati</taxon>
        <taxon>Chlamydiota</taxon>
        <taxon>Chlamydiia</taxon>
        <taxon>Parachlamydiales</taxon>
        <taxon>Candidatus Criblamydiaceae</taxon>
        <taxon>Estrella</taxon>
    </lineage>
</organism>
<keyword evidence="1" id="KW-0614">Plasmid</keyword>
<name>A0A0H5E8C2_9BACT</name>